<name>A0A8S1EIK2_9PELO</name>
<feature type="chain" id="PRO_5035762715" description="Carboxylesterase type B domain-containing protein" evidence="4">
    <location>
        <begin position="20"/>
        <end position="607"/>
    </location>
</feature>
<evidence type="ECO:0000313" key="7">
    <source>
        <dbReference type="Proteomes" id="UP000494206"/>
    </source>
</evidence>
<evidence type="ECO:0000313" key="6">
    <source>
        <dbReference type="EMBL" id="CAB3399751.1"/>
    </source>
</evidence>
<dbReference type="OrthoDB" id="19653at2759"/>
<feature type="domain" description="Carboxylesterase type B" evidence="5">
    <location>
        <begin position="28"/>
        <end position="537"/>
    </location>
</feature>
<dbReference type="PANTHER" id="PTHR43903">
    <property type="entry name" value="NEUROLIGIN"/>
    <property type="match status" value="1"/>
</dbReference>
<evidence type="ECO:0000256" key="1">
    <source>
        <dbReference type="ARBA" id="ARBA00005964"/>
    </source>
</evidence>
<feature type="signal peptide" evidence="4">
    <location>
        <begin position="1"/>
        <end position="19"/>
    </location>
</feature>
<dbReference type="PROSITE" id="PS00941">
    <property type="entry name" value="CARBOXYLESTERASE_B_2"/>
    <property type="match status" value="1"/>
</dbReference>
<dbReference type="Pfam" id="PF00135">
    <property type="entry name" value="COesterase"/>
    <property type="match status" value="1"/>
</dbReference>
<dbReference type="AlphaFoldDB" id="A0A8S1EIK2"/>
<evidence type="ECO:0000256" key="4">
    <source>
        <dbReference type="SAM" id="SignalP"/>
    </source>
</evidence>
<comment type="caution">
    <text evidence="6">The sequence shown here is derived from an EMBL/GenBank/DDBJ whole genome shotgun (WGS) entry which is preliminary data.</text>
</comment>
<evidence type="ECO:0000256" key="2">
    <source>
        <dbReference type="ARBA" id="ARBA00022729"/>
    </source>
</evidence>
<dbReference type="EMBL" id="CADEPM010000002">
    <property type="protein sequence ID" value="CAB3399751.1"/>
    <property type="molecule type" value="Genomic_DNA"/>
</dbReference>
<dbReference type="InterPro" id="IPR019819">
    <property type="entry name" value="Carboxylesterase_B_CS"/>
</dbReference>
<keyword evidence="3" id="KW-0472">Membrane</keyword>
<keyword evidence="3" id="KW-1133">Transmembrane helix</keyword>
<protein>
    <recommendedName>
        <fullName evidence="5">Carboxylesterase type B domain-containing protein</fullName>
    </recommendedName>
</protein>
<dbReference type="InterPro" id="IPR002018">
    <property type="entry name" value="CarbesteraseB"/>
</dbReference>
<keyword evidence="3" id="KW-0812">Transmembrane</keyword>
<sequence>MRWLLIPFTLWWHSHLASCTRHVSPFELTVNSGSIRGERLFIDGQDYTVFKGIPYAMPPVGYLRFQMPKEPAKWRGVMNATQYSPMCMQNIDETDASEPERYVAHVSEDCLYLNVFSPTPYQYTNDTYPVIVFIHGGRFQSGSGSDIPQRAILTNFVSRKIVFVTFNYRLGPLGFASTGDNVLPGNIGLWDQIWALKWVKANAEVFGGDPSNILLMGHGTGAASASLLALSPRAEGLFQKVLLMSGSALQPGIVRNTQVNATWNMNDRFGCRAFNSSELLDCARKRSKEEIFQYRKLSYDDYEEFVPNVDGIGGILPEPPEQLALHRRKTPIMIGTTRDESSLRILLLNEKELNLSALSWEQGEKLADNLTLGYKQFQNHRLISQGCKSEYVWTQVDPSFPETVLFNSILKMYSHFWYDAPASQLATYYLKYDLPVFLYSFDHISENFYDIDRAFHGVDKLHIFNVTPRFLNKRKDMNWQLDQRVVEIFSELVVNFAIFGQPTHENDGFNFNWTSTTSHQLNYLSITDSPTMQVGFRWQGHVFWNWYARSLDAVDVGNIQRIAQLDRDVGNWQFATAMLSFCSMFFFAILVGLACYCTRKESDEDEL</sequence>
<dbReference type="InterPro" id="IPR029058">
    <property type="entry name" value="AB_hydrolase_fold"/>
</dbReference>
<feature type="transmembrane region" description="Helical" evidence="3">
    <location>
        <begin position="572"/>
        <end position="597"/>
    </location>
</feature>
<accession>A0A8S1EIK2</accession>
<dbReference type="Proteomes" id="UP000494206">
    <property type="component" value="Unassembled WGS sequence"/>
</dbReference>
<dbReference type="Gene3D" id="3.40.50.1820">
    <property type="entry name" value="alpha/beta hydrolase"/>
    <property type="match status" value="1"/>
</dbReference>
<organism evidence="6 7">
    <name type="scientific">Caenorhabditis bovis</name>
    <dbReference type="NCBI Taxonomy" id="2654633"/>
    <lineage>
        <taxon>Eukaryota</taxon>
        <taxon>Metazoa</taxon>
        <taxon>Ecdysozoa</taxon>
        <taxon>Nematoda</taxon>
        <taxon>Chromadorea</taxon>
        <taxon>Rhabditida</taxon>
        <taxon>Rhabditina</taxon>
        <taxon>Rhabditomorpha</taxon>
        <taxon>Rhabditoidea</taxon>
        <taxon>Rhabditidae</taxon>
        <taxon>Peloderinae</taxon>
        <taxon>Caenorhabditis</taxon>
    </lineage>
</organism>
<dbReference type="SUPFAM" id="SSF53474">
    <property type="entry name" value="alpha/beta-Hydrolases"/>
    <property type="match status" value="1"/>
</dbReference>
<evidence type="ECO:0000259" key="5">
    <source>
        <dbReference type="Pfam" id="PF00135"/>
    </source>
</evidence>
<proteinExistence type="inferred from homology"/>
<evidence type="ECO:0000256" key="3">
    <source>
        <dbReference type="SAM" id="Phobius"/>
    </source>
</evidence>
<keyword evidence="2 4" id="KW-0732">Signal</keyword>
<dbReference type="InterPro" id="IPR051093">
    <property type="entry name" value="Neuroligin/BSAL"/>
</dbReference>
<comment type="similarity">
    <text evidence="1">Belongs to the type-B carboxylesterase/lipase family.</text>
</comment>
<gene>
    <name evidence="6" type="ORF">CBOVIS_LOCUS2823</name>
</gene>
<reference evidence="6 7" key="1">
    <citation type="submission" date="2020-04" db="EMBL/GenBank/DDBJ databases">
        <authorList>
            <person name="Laetsch R D."/>
            <person name="Stevens L."/>
            <person name="Kumar S."/>
            <person name="Blaxter L. M."/>
        </authorList>
    </citation>
    <scope>NUCLEOTIDE SEQUENCE [LARGE SCALE GENOMIC DNA]</scope>
</reference>
<keyword evidence="7" id="KW-1185">Reference proteome</keyword>